<feature type="compositionally biased region" description="Polar residues" evidence="1">
    <location>
        <begin position="193"/>
        <end position="214"/>
    </location>
</feature>
<keyword evidence="3" id="KW-1185">Reference proteome</keyword>
<evidence type="ECO:0000313" key="3">
    <source>
        <dbReference type="Proteomes" id="UP000218334"/>
    </source>
</evidence>
<feature type="non-terminal residue" evidence="2">
    <location>
        <position position="231"/>
    </location>
</feature>
<reference evidence="3" key="1">
    <citation type="journal article" date="2017" name="Nat. Ecol. Evol.">
        <title>Genome expansion and lineage-specific genetic innovations in the forest pathogenic fungi Armillaria.</title>
        <authorList>
            <person name="Sipos G."/>
            <person name="Prasanna A.N."/>
            <person name="Walter M.C."/>
            <person name="O'Connor E."/>
            <person name="Balint B."/>
            <person name="Krizsan K."/>
            <person name="Kiss B."/>
            <person name="Hess J."/>
            <person name="Varga T."/>
            <person name="Slot J."/>
            <person name="Riley R."/>
            <person name="Boka B."/>
            <person name="Rigling D."/>
            <person name="Barry K."/>
            <person name="Lee J."/>
            <person name="Mihaltcheva S."/>
            <person name="LaButti K."/>
            <person name="Lipzen A."/>
            <person name="Waldron R."/>
            <person name="Moloney N.M."/>
            <person name="Sperisen C."/>
            <person name="Kredics L."/>
            <person name="Vagvoelgyi C."/>
            <person name="Patrignani A."/>
            <person name="Fitzpatrick D."/>
            <person name="Nagy I."/>
            <person name="Doyle S."/>
            <person name="Anderson J.B."/>
            <person name="Grigoriev I.V."/>
            <person name="Gueldener U."/>
            <person name="Muensterkoetter M."/>
            <person name="Nagy L.G."/>
        </authorList>
    </citation>
    <scope>NUCLEOTIDE SEQUENCE [LARGE SCALE GENOMIC DNA]</scope>
    <source>
        <strain evidence="3">28-4</strain>
    </source>
</reference>
<accession>A0A2H3BEW2</accession>
<protein>
    <submittedName>
        <fullName evidence="2">Uncharacterized protein</fullName>
    </submittedName>
</protein>
<feature type="compositionally biased region" description="Polar residues" evidence="1">
    <location>
        <begin position="126"/>
        <end position="139"/>
    </location>
</feature>
<sequence>MAEPTDPTELAALNAYDDAYGKLADLQDNLPNPDSEGAVDAWVLNVHSLWKIVGANWEKAGVSSRAWRGVETELVETIPKIHEDSIAVAFAEYNELVARARRNGIIIYPLPIPDHLIRQKTPANRARSQVSSSPIQPRQESLAPPANLSRQPTPALQTPKQPLPPATPPRQASPALMTLKEKTPAPPPREPMPSQTKRPSSLTTKTTTGASNSFPPKPSAGPSFLGLRETD</sequence>
<organism evidence="2 3">
    <name type="scientific">Armillaria solidipes</name>
    <dbReference type="NCBI Taxonomy" id="1076256"/>
    <lineage>
        <taxon>Eukaryota</taxon>
        <taxon>Fungi</taxon>
        <taxon>Dikarya</taxon>
        <taxon>Basidiomycota</taxon>
        <taxon>Agaricomycotina</taxon>
        <taxon>Agaricomycetes</taxon>
        <taxon>Agaricomycetidae</taxon>
        <taxon>Agaricales</taxon>
        <taxon>Marasmiineae</taxon>
        <taxon>Physalacriaceae</taxon>
        <taxon>Armillaria</taxon>
    </lineage>
</organism>
<proteinExistence type="predicted"/>
<gene>
    <name evidence="2" type="ORF">ARMSODRAFT_980296</name>
</gene>
<feature type="region of interest" description="Disordered" evidence="1">
    <location>
        <begin position="121"/>
        <end position="231"/>
    </location>
</feature>
<dbReference type="EMBL" id="KZ293461">
    <property type="protein sequence ID" value="PBK63117.1"/>
    <property type="molecule type" value="Genomic_DNA"/>
</dbReference>
<evidence type="ECO:0000313" key="2">
    <source>
        <dbReference type="EMBL" id="PBK63117.1"/>
    </source>
</evidence>
<feature type="compositionally biased region" description="Low complexity" evidence="1">
    <location>
        <begin position="151"/>
        <end position="160"/>
    </location>
</feature>
<name>A0A2H3BEW2_9AGAR</name>
<dbReference type="Proteomes" id="UP000218334">
    <property type="component" value="Unassembled WGS sequence"/>
</dbReference>
<evidence type="ECO:0000256" key="1">
    <source>
        <dbReference type="SAM" id="MobiDB-lite"/>
    </source>
</evidence>
<dbReference type="AlphaFoldDB" id="A0A2H3BEW2"/>